<organism evidence="1 2">
    <name type="scientific">Gluconacetobacter diazotrophicus</name>
    <name type="common">Acetobacter diazotrophicus</name>
    <dbReference type="NCBI Taxonomy" id="33996"/>
    <lineage>
        <taxon>Bacteria</taxon>
        <taxon>Pseudomonadati</taxon>
        <taxon>Pseudomonadota</taxon>
        <taxon>Alphaproteobacteria</taxon>
        <taxon>Acetobacterales</taxon>
        <taxon>Acetobacteraceae</taxon>
        <taxon>Gluconacetobacter</taxon>
    </lineage>
</organism>
<evidence type="ECO:0000313" key="1">
    <source>
        <dbReference type="EMBL" id="MBB2155185.1"/>
    </source>
</evidence>
<dbReference type="AlphaFoldDB" id="A0A7W4FCE2"/>
<gene>
    <name evidence="1" type="ORF">HLH33_02485</name>
</gene>
<dbReference type="Proteomes" id="UP000550787">
    <property type="component" value="Unassembled WGS sequence"/>
</dbReference>
<dbReference type="RefSeq" id="WP_183115357.1">
    <property type="nucleotide sequence ID" value="NZ_JABEQG010000002.1"/>
</dbReference>
<comment type="caution">
    <text evidence="1">The sequence shown here is derived from an EMBL/GenBank/DDBJ whole genome shotgun (WGS) entry which is preliminary data.</text>
</comment>
<sequence length="161" mass="17618">MITPIADIKRGIVAPVVLDLDIPGDEFARVQLMTGIGNAETGYRTRRQVDGPALGYWQVEPRTHDDLWRNWLCARPALAEVARSYLPSQFEDRPDAQALVLSDRYAACIATLVFYRSPVALPPRGNARAQCAAWKAGYNTSLGAGAIDPQHIALFQAAINA</sequence>
<accession>A0A7W4FCE2</accession>
<protein>
    <submittedName>
        <fullName evidence="1">Uncharacterized protein</fullName>
    </submittedName>
</protein>
<reference evidence="1 2" key="1">
    <citation type="submission" date="2020-04" db="EMBL/GenBank/DDBJ databases">
        <title>Description of novel Gluconacetobacter.</title>
        <authorList>
            <person name="Sombolestani A."/>
        </authorList>
    </citation>
    <scope>NUCLEOTIDE SEQUENCE [LARGE SCALE GENOMIC DNA]</scope>
    <source>
        <strain evidence="1 2">LMG 7603</strain>
    </source>
</reference>
<evidence type="ECO:0000313" key="2">
    <source>
        <dbReference type="Proteomes" id="UP000550787"/>
    </source>
</evidence>
<proteinExistence type="predicted"/>
<name>A0A7W4FCE2_GLUDI</name>
<dbReference type="EMBL" id="JABEQG010000002">
    <property type="protein sequence ID" value="MBB2155185.1"/>
    <property type="molecule type" value="Genomic_DNA"/>
</dbReference>